<name>M5F8U6_9HYPH</name>
<sequence>MNGSFPITSRFALLDPQPPTARKPLPSVIANVSFAHLPGVLENRRVPGQRPQALWIIERAQAIEHVRHRTLNDAIGRNIKLNYRASKRGSMVLLLCAWCFAKLICCLTRQIRAFR</sequence>
<dbReference type="STRING" id="1297569.MESS2_730222"/>
<organism evidence="2 3">
    <name type="scientific">Mesorhizobium metallidurans STM 2683</name>
    <dbReference type="NCBI Taxonomy" id="1297569"/>
    <lineage>
        <taxon>Bacteria</taxon>
        <taxon>Pseudomonadati</taxon>
        <taxon>Pseudomonadota</taxon>
        <taxon>Alphaproteobacteria</taxon>
        <taxon>Hyphomicrobiales</taxon>
        <taxon>Phyllobacteriaceae</taxon>
        <taxon>Mesorhizobium</taxon>
    </lineage>
</organism>
<proteinExistence type="predicted"/>
<keyword evidence="1" id="KW-0812">Transmembrane</keyword>
<accession>M5F8U6</accession>
<protein>
    <submittedName>
        <fullName evidence="2">Uncharacterized protein</fullName>
    </submittedName>
</protein>
<dbReference type="AlphaFoldDB" id="M5F8U6"/>
<gene>
    <name evidence="2" type="ORF">MESS2_730222</name>
</gene>
<feature type="transmembrane region" description="Helical" evidence="1">
    <location>
        <begin position="91"/>
        <end position="111"/>
    </location>
</feature>
<evidence type="ECO:0000256" key="1">
    <source>
        <dbReference type="SAM" id="Phobius"/>
    </source>
</evidence>
<comment type="caution">
    <text evidence="2">The sequence shown here is derived from an EMBL/GenBank/DDBJ whole genome shotgun (WGS) entry which is preliminary data.</text>
</comment>
<dbReference type="Proteomes" id="UP000012062">
    <property type="component" value="Unassembled WGS sequence"/>
</dbReference>
<evidence type="ECO:0000313" key="3">
    <source>
        <dbReference type="Proteomes" id="UP000012062"/>
    </source>
</evidence>
<keyword evidence="1" id="KW-0472">Membrane</keyword>
<dbReference type="EMBL" id="CAUM01000143">
    <property type="protein sequence ID" value="CCV08326.1"/>
    <property type="molecule type" value="Genomic_DNA"/>
</dbReference>
<keyword evidence="1" id="KW-1133">Transmembrane helix</keyword>
<evidence type="ECO:0000313" key="2">
    <source>
        <dbReference type="EMBL" id="CCV08326.1"/>
    </source>
</evidence>
<reference evidence="2 3" key="1">
    <citation type="submission" date="2013-02" db="EMBL/GenBank/DDBJ databases">
        <authorList>
            <person name="Genoscope - CEA"/>
        </authorList>
    </citation>
    <scope>NUCLEOTIDE SEQUENCE [LARGE SCALE GENOMIC DNA]</scope>
    <source>
        <strain evidence="2 3">STM 2683</strain>
    </source>
</reference>
<keyword evidence="3" id="KW-1185">Reference proteome</keyword>